<dbReference type="InterPro" id="IPR042099">
    <property type="entry name" value="ANL_N_sf"/>
</dbReference>
<dbReference type="EMBL" id="JABWAB010000013">
    <property type="protein sequence ID" value="KAF6042995.1"/>
    <property type="molecule type" value="Genomic_DNA"/>
</dbReference>
<proteinExistence type="predicted"/>
<evidence type="ECO:0000256" key="1">
    <source>
        <dbReference type="ARBA" id="ARBA00022741"/>
    </source>
</evidence>
<sequence length="753" mass="83974">MALRLPSIVDTETDSLYAPDNSPVVFHNPNELPIETLVNQILPVPEHIGGRAIKVPDTAKPGYSEIFRNGAFPNGVKSHLLPELDTYHAIFESTVKRHPNRPCLAHHEYDYENEEHKERYVYSTYQKVSERKQNFASGLLFLLENNPYKNLDLESHQKIINHGKDYKSYDKDNLSFIVTFYSGNRPEWIISDLACSSTSITSTALYDTLGPASSKYILQTTKSPAVICSKNKIEGLIKLKASNPKELESLITLVSMDPLKPRDKISDAALIELADQNNIKLYDFNQVVKIGEIFPRAETTPTPETTFTLTFTSGTTGANPKGVVLSQKAVAGAISGFSVLLPHHKGTREFAFSPLVHILERQMSSSSFLCGGCVGFPRLGGTPQTLFEDLKLFKPTFFACVPRVFSKLEAIVKASTVDSSLKTKKGLDNQAIDTKRSKTGGKAEHSIYDQELIRNLRSKFGFDNMETCFTGGAPCAVESIEFLKTSLGIGFSQGYGMSESFGGVFMSLPFHTASMGTCGAITPMFEARLKELPEMGYRLNDKGGPRGELQLRGSQMFSHYYKNPEETKKSIDEDGWFSTGDVAHVTGEGWFVIIDRVKNFFKLAQGEYVTPEKVENLYLTNNPILTQVYAHGDFTQSYLVGIIGVDPVNIVNFLSEKCNIPANELDTEEKILQVCNQRSIRTRILLSLNSSIGSVLSGFEKLANIYIEFEPLRLERDVITPTSKLRRPIASKFFRPQIDAMYREGSILKDLKL</sequence>
<keyword evidence="1" id="KW-0547">Nucleotide-binding</keyword>
<dbReference type="GO" id="GO:0005524">
    <property type="term" value="F:ATP binding"/>
    <property type="evidence" value="ECO:0007669"/>
    <property type="project" value="UniProtKB-KW"/>
</dbReference>
<dbReference type="PANTHER" id="PTHR43272:SF33">
    <property type="entry name" value="AMP-BINDING DOMAIN-CONTAINING PROTEIN-RELATED"/>
    <property type="match status" value="1"/>
</dbReference>
<protein>
    <submittedName>
        <fullName evidence="4">AMP-binding enzyme family protein</fullName>
    </submittedName>
</protein>
<evidence type="ECO:0000259" key="3">
    <source>
        <dbReference type="Pfam" id="PF00501"/>
    </source>
</evidence>
<dbReference type="GO" id="GO:0004467">
    <property type="term" value="F:long-chain fatty acid-CoA ligase activity"/>
    <property type="evidence" value="ECO:0007669"/>
    <property type="project" value="TreeGrafter"/>
</dbReference>
<feature type="domain" description="AMP-dependent synthetase/ligase" evidence="3">
    <location>
        <begin position="178"/>
        <end position="561"/>
    </location>
</feature>
<dbReference type="SUPFAM" id="SSF56801">
    <property type="entry name" value="Acetyl-CoA synthetase-like"/>
    <property type="match status" value="1"/>
</dbReference>
<dbReference type="GO" id="GO:0016020">
    <property type="term" value="C:membrane"/>
    <property type="evidence" value="ECO:0007669"/>
    <property type="project" value="TreeGrafter"/>
</dbReference>
<organism evidence="4 5">
    <name type="scientific">Candida parapsilosis</name>
    <name type="common">Yeast</name>
    <dbReference type="NCBI Taxonomy" id="5480"/>
    <lineage>
        <taxon>Eukaryota</taxon>
        <taxon>Fungi</taxon>
        <taxon>Dikarya</taxon>
        <taxon>Ascomycota</taxon>
        <taxon>Saccharomycotina</taxon>
        <taxon>Pichiomycetes</taxon>
        <taxon>Debaryomycetaceae</taxon>
        <taxon>Candida/Lodderomyces clade</taxon>
        <taxon>Candida</taxon>
    </lineage>
</organism>
<comment type="caution">
    <text evidence="4">The sequence shown here is derived from an EMBL/GenBank/DDBJ whole genome shotgun (WGS) entry which is preliminary data.</text>
</comment>
<reference evidence="4" key="1">
    <citation type="submission" date="2020-03" db="EMBL/GenBank/DDBJ databases">
        <title>FDA dAtabase for Regulatory Grade micrObial Sequences (FDA-ARGOS): Supporting development and validation of Infectious Disease Dx tests.</title>
        <authorList>
            <person name="Campos J."/>
            <person name="Goldberg B."/>
            <person name="Tallon L."/>
            <person name="Sadzewicz L."/>
            <person name="Vavikolanu K."/>
            <person name="Mehta A."/>
            <person name="Aluvathingal J."/>
            <person name="Nadendla S."/>
            <person name="Nandy P."/>
            <person name="Geyer C."/>
            <person name="Yan Y."/>
            <person name="Sichtig H."/>
        </authorList>
    </citation>
    <scope>NUCLEOTIDE SEQUENCE [LARGE SCALE GENOMIC DNA]</scope>
    <source>
        <strain evidence="4">FDAARGOS_652</strain>
    </source>
</reference>
<dbReference type="Pfam" id="PF00501">
    <property type="entry name" value="AMP-binding"/>
    <property type="match status" value="1"/>
</dbReference>
<name>A0A8X7T9Y3_CANPA</name>
<accession>A0A8X7T9Y3</accession>
<dbReference type="InterPro" id="IPR000873">
    <property type="entry name" value="AMP-dep_synth/lig_dom"/>
</dbReference>
<dbReference type="Proteomes" id="UP000590412">
    <property type="component" value="Unassembled WGS sequence"/>
</dbReference>
<keyword evidence="2" id="KW-0067">ATP-binding</keyword>
<gene>
    <name evidence="4" type="ORF">FOB60_005749</name>
</gene>
<dbReference type="AlphaFoldDB" id="A0A8X7T9Y3"/>
<dbReference type="OrthoDB" id="1700726at2759"/>
<dbReference type="PANTHER" id="PTHR43272">
    <property type="entry name" value="LONG-CHAIN-FATTY-ACID--COA LIGASE"/>
    <property type="match status" value="1"/>
</dbReference>
<evidence type="ECO:0000313" key="5">
    <source>
        <dbReference type="Proteomes" id="UP000590412"/>
    </source>
</evidence>
<dbReference type="Gene3D" id="3.40.50.12780">
    <property type="entry name" value="N-terminal domain of ligase-like"/>
    <property type="match status" value="1"/>
</dbReference>
<evidence type="ECO:0000313" key="4">
    <source>
        <dbReference type="EMBL" id="KAF6042995.1"/>
    </source>
</evidence>
<evidence type="ECO:0000256" key="2">
    <source>
        <dbReference type="ARBA" id="ARBA00022840"/>
    </source>
</evidence>
<dbReference type="GO" id="GO:0005783">
    <property type="term" value="C:endoplasmic reticulum"/>
    <property type="evidence" value="ECO:0007669"/>
    <property type="project" value="TreeGrafter"/>
</dbReference>